<dbReference type="EMBL" id="CP126663">
    <property type="protein sequence ID" value="WKA07671.1"/>
    <property type="molecule type" value="Genomic_DNA"/>
</dbReference>
<evidence type="ECO:0000256" key="2">
    <source>
        <dbReference type="SAM" id="Phobius"/>
    </source>
</evidence>
<keyword evidence="2" id="KW-0812">Transmembrane</keyword>
<evidence type="ECO:0008006" key="5">
    <source>
        <dbReference type="Google" id="ProtNLM"/>
    </source>
</evidence>
<keyword evidence="2" id="KW-0472">Membrane</keyword>
<name>A0ABY9DKX5_VITVI</name>
<feature type="region of interest" description="Disordered" evidence="1">
    <location>
        <begin position="136"/>
        <end position="160"/>
    </location>
</feature>
<accession>A0ABY9DKX5</accession>
<dbReference type="Proteomes" id="UP001227230">
    <property type="component" value="Chromosome 16"/>
</dbReference>
<feature type="region of interest" description="Disordered" evidence="1">
    <location>
        <begin position="98"/>
        <end position="123"/>
    </location>
</feature>
<keyword evidence="4" id="KW-1185">Reference proteome</keyword>
<evidence type="ECO:0000313" key="3">
    <source>
        <dbReference type="EMBL" id="WKA07671.1"/>
    </source>
</evidence>
<evidence type="ECO:0000256" key="1">
    <source>
        <dbReference type="SAM" id="MobiDB-lite"/>
    </source>
</evidence>
<feature type="transmembrane region" description="Helical" evidence="2">
    <location>
        <begin position="488"/>
        <end position="507"/>
    </location>
</feature>
<proteinExistence type="predicted"/>
<reference evidence="3 4" key="1">
    <citation type="journal article" date="2023" name="Hortic Res">
        <title>The complete reference genome for grapevine (Vitis vinifera L.) genetics and breeding.</title>
        <authorList>
            <person name="Shi X."/>
            <person name="Cao S."/>
            <person name="Wang X."/>
            <person name="Huang S."/>
            <person name="Wang Y."/>
            <person name="Liu Z."/>
            <person name="Liu W."/>
            <person name="Leng X."/>
            <person name="Peng Y."/>
            <person name="Wang N."/>
            <person name="Wang Y."/>
            <person name="Ma Z."/>
            <person name="Xu X."/>
            <person name="Zhang F."/>
            <person name="Xue H."/>
            <person name="Zhong H."/>
            <person name="Wang Y."/>
            <person name="Zhang K."/>
            <person name="Velt A."/>
            <person name="Avia K."/>
            <person name="Holtgrawe D."/>
            <person name="Grimplet J."/>
            <person name="Matus J.T."/>
            <person name="Ware D."/>
            <person name="Wu X."/>
            <person name="Wang H."/>
            <person name="Liu C."/>
            <person name="Fang Y."/>
            <person name="Rustenholz C."/>
            <person name="Cheng Z."/>
            <person name="Xiao H."/>
            <person name="Zhou Y."/>
        </authorList>
    </citation>
    <scope>NUCLEOTIDE SEQUENCE [LARGE SCALE GENOMIC DNA]</scope>
    <source>
        <strain evidence="4">cv. Pinot noir / PN40024</strain>
        <tissue evidence="3">Leaf</tissue>
    </source>
</reference>
<feature type="compositionally biased region" description="Polar residues" evidence="1">
    <location>
        <begin position="426"/>
        <end position="437"/>
    </location>
</feature>
<evidence type="ECO:0000313" key="4">
    <source>
        <dbReference type="Proteomes" id="UP001227230"/>
    </source>
</evidence>
<gene>
    <name evidence="3" type="ORF">VitviT2T_025463</name>
</gene>
<organism evidence="3 4">
    <name type="scientific">Vitis vinifera</name>
    <name type="common">Grape</name>
    <dbReference type="NCBI Taxonomy" id="29760"/>
    <lineage>
        <taxon>Eukaryota</taxon>
        <taxon>Viridiplantae</taxon>
        <taxon>Streptophyta</taxon>
        <taxon>Embryophyta</taxon>
        <taxon>Tracheophyta</taxon>
        <taxon>Spermatophyta</taxon>
        <taxon>Magnoliopsida</taxon>
        <taxon>eudicotyledons</taxon>
        <taxon>Gunneridae</taxon>
        <taxon>Pentapetalae</taxon>
        <taxon>rosids</taxon>
        <taxon>Vitales</taxon>
        <taxon>Vitaceae</taxon>
        <taxon>Viteae</taxon>
        <taxon>Vitis</taxon>
    </lineage>
</organism>
<feature type="region of interest" description="Disordered" evidence="1">
    <location>
        <begin position="421"/>
        <end position="441"/>
    </location>
</feature>
<feature type="compositionally biased region" description="Polar residues" evidence="1">
    <location>
        <begin position="378"/>
        <end position="390"/>
    </location>
</feature>
<keyword evidence="2" id="KW-1133">Transmembrane helix</keyword>
<protein>
    <recommendedName>
        <fullName evidence="5">Protein NTM1-like 9</fullName>
    </recommendedName>
</protein>
<sequence length="513" mass="56227">MGRAVKVKSVAIQGPKLARTVTAIESLTRNQLPCCFLSALEVESDVRHLCVATSLGPSHNPFYIPSTLLLLNFPQLDGTHPGQAAFVLCRLFKKQDEKAEGSNPDEIEPTVPSPTPANSPEETEFEVALPQVAPVEKQEEEQPGFAEGCPGENPDEMTAESSVPVGFCSNPLNAYDEEDSLAKLTAAEVDPSLQEDFGFFQDQMLEQLDYQLFSPVHSQWHMGLESYVSYPVTGNFSNGHNGENEYGTNEPDPDVTEFLESVLKENGSCSESDTVSQTQLDVEFDASAVIIDNIKTEALQEMETNISAFKTTTGNSAVEYSGNMGFSHNNFGDDAFSVGSTVNQLDNLFNRFEESSSYTNAVGSSDITGPVIKRRTRQPQIQSDANNCGPQGTARRRIRLQTKLEVRHACSMSRDLNCKEEAEVGQASQSDTSGTTDENQKIEVKKVDQELKMSMSLLRFRSKYKVPSVFSKVPVPPACHLIASSVSLLRVVGLVGLFVIFIGTWICREYSVA</sequence>
<feature type="region of interest" description="Disordered" evidence="1">
    <location>
        <begin position="363"/>
        <end position="393"/>
    </location>
</feature>